<dbReference type="AlphaFoldDB" id="B3ENJ0"/>
<dbReference type="SUPFAM" id="SSF53474">
    <property type="entry name" value="alpha/beta-Hydrolases"/>
    <property type="match status" value="1"/>
</dbReference>
<dbReference type="EMBL" id="CP001101">
    <property type="protein sequence ID" value="ACE05079.1"/>
    <property type="molecule type" value="Genomic_DNA"/>
</dbReference>
<dbReference type="ESTHER" id="9chlb-q4akq6">
    <property type="family name" value="Epoxide_hydrolase"/>
</dbReference>
<dbReference type="OrthoDB" id="9780932at2"/>
<dbReference type="InterPro" id="IPR000639">
    <property type="entry name" value="Epox_hydrolase-like"/>
</dbReference>
<name>B3ENJ0_CHLPB</name>
<evidence type="ECO:0000259" key="1">
    <source>
        <dbReference type="Pfam" id="PF00561"/>
    </source>
</evidence>
<dbReference type="Pfam" id="PF00561">
    <property type="entry name" value="Abhydrolase_1"/>
    <property type="match status" value="1"/>
</dbReference>
<proteinExistence type="predicted"/>
<sequence length="261" mass="28798">MLSYTSVHLQTTAPPEHAVLLLHAFPLSAEMWKPQLSMFEKEGIPAIAPNVFGVNGSKTMPNWTFSDYIQELASLLSSLHIDKVTVVGLSMGGYQAFELWRTLPEKISSMVLCDTKAEQDNEAALAGRRDFISAVRARGAQEAVDRMLPNIMATETYTSKPELIETFKEIVNKQSGDVIADAMQAIASRSDSIDTLATINRPVTFITGMEDKLTPAHLAKSMHQHVSGSTLHLVTGAGHLSNMEQPEVFNRHLHDHLKKSF</sequence>
<protein>
    <submittedName>
        <fullName evidence="2">Alpha/beta hydrolase fold</fullName>
    </submittedName>
</protein>
<dbReference type="KEGG" id="cpb:Cphamn1_2174"/>
<dbReference type="HOGENOM" id="CLU_020336_50_4_10"/>
<reference evidence="2" key="1">
    <citation type="submission" date="2008-06" db="EMBL/GenBank/DDBJ databases">
        <title>Complete sequence of Chlorobium phaeobacteroides BS1.</title>
        <authorList>
            <consortium name="US DOE Joint Genome Institute"/>
            <person name="Lucas S."/>
            <person name="Copeland A."/>
            <person name="Lapidus A."/>
            <person name="Glavina del Rio T."/>
            <person name="Dalin E."/>
            <person name="Tice H."/>
            <person name="Bruce D."/>
            <person name="Goodwin L."/>
            <person name="Pitluck S."/>
            <person name="Schmutz J."/>
            <person name="Larimer F."/>
            <person name="Land M."/>
            <person name="Hauser L."/>
            <person name="Kyrpides N."/>
            <person name="Ovchinnikova G."/>
            <person name="Li T."/>
            <person name="Liu Z."/>
            <person name="Zhao F."/>
            <person name="Overmann J."/>
            <person name="Bryant D.A."/>
            <person name="Richardson P."/>
        </authorList>
    </citation>
    <scope>NUCLEOTIDE SEQUENCE [LARGE SCALE GENOMIC DNA]</scope>
    <source>
        <strain evidence="2">BS1</strain>
    </source>
</reference>
<accession>B3ENJ0</accession>
<gene>
    <name evidence="2" type="ordered locus">Cphamn1_2174</name>
</gene>
<dbReference type="Gene3D" id="3.40.50.1820">
    <property type="entry name" value="alpha/beta hydrolase"/>
    <property type="match status" value="1"/>
</dbReference>
<feature type="domain" description="AB hydrolase-1" evidence="1">
    <location>
        <begin position="18"/>
        <end position="246"/>
    </location>
</feature>
<dbReference type="InterPro" id="IPR000073">
    <property type="entry name" value="AB_hydrolase_1"/>
</dbReference>
<dbReference type="InterPro" id="IPR050266">
    <property type="entry name" value="AB_hydrolase_sf"/>
</dbReference>
<evidence type="ECO:0000313" key="2">
    <source>
        <dbReference type="EMBL" id="ACE05079.1"/>
    </source>
</evidence>
<dbReference type="STRING" id="331678.Cphamn1_2174"/>
<dbReference type="eggNOG" id="COG2021">
    <property type="taxonomic scope" value="Bacteria"/>
</dbReference>
<organism evidence="2">
    <name type="scientific">Chlorobium phaeobacteroides (strain BS1)</name>
    <dbReference type="NCBI Taxonomy" id="331678"/>
    <lineage>
        <taxon>Bacteria</taxon>
        <taxon>Pseudomonadati</taxon>
        <taxon>Chlorobiota</taxon>
        <taxon>Chlorobiia</taxon>
        <taxon>Chlorobiales</taxon>
        <taxon>Chlorobiaceae</taxon>
        <taxon>Chlorobium/Pelodictyon group</taxon>
        <taxon>Chlorobium</taxon>
    </lineage>
</organism>
<dbReference type="InterPro" id="IPR029058">
    <property type="entry name" value="AB_hydrolase_fold"/>
</dbReference>
<keyword evidence="2" id="KW-0378">Hydrolase</keyword>
<dbReference type="GO" id="GO:0016787">
    <property type="term" value="F:hydrolase activity"/>
    <property type="evidence" value="ECO:0007669"/>
    <property type="project" value="UniProtKB-KW"/>
</dbReference>
<dbReference type="PANTHER" id="PTHR43798">
    <property type="entry name" value="MONOACYLGLYCEROL LIPASE"/>
    <property type="match status" value="1"/>
</dbReference>
<dbReference type="PRINTS" id="PR00412">
    <property type="entry name" value="EPOXHYDRLASE"/>
</dbReference>